<feature type="region of interest" description="Disordered" evidence="1">
    <location>
        <begin position="181"/>
        <end position="287"/>
    </location>
</feature>
<feature type="transmembrane region" description="Helical" evidence="2">
    <location>
        <begin position="79"/>
        <end position="98"/>
    </location>
</feature>
<organism evidence="3 4">
    <name type="scientific">Pleurostoma richardsiae</name>
    <dbReference type="NCBI Taxonomy" id="41990"/>
    <lineage>
        <taxon>Eukaryota</taxon>
        <taxon>Fungi</taxon>
        <taxon>Dikarya</taxon>
        <taxon>Ascomycota</taxon>
        <taxon>Pezizomycotina</taxon>
        <taxon>Sordariomycetes</taxon>
        <taxon>Sordariomycetidae</taxon>
        <taxon>Calosphaeriales</taxon>
        <taxon>Pleurostomataceae</taxon>
        <taxon>Pleurostoma</taxon>
    </lineage>
</organism>
<dbReference type="GO" id="GO:0016020">
    <property type="term" value="C:membrane"/>
    <property type="evidence" value="ECO:0007669"/>
    <property type="project" value="UniProtKB-SubCell"/>
</dbReference>
<dbReference type="PANTHER" id="PTHR37451:SF3">
    <property type="entry name" value="MARVEL DOMAIN-CONTAINING PROTEIN"/>
    <property type="match status" value="1"/>
</dbReference>
<name>A0AA38VF75_9PEZI</name>
<protein>
    <submittedName>
        <fullName evidence="3">Chaperone-binding protein</fullName>
    </submittedName>
</protein>
<reference evidence="3" key="1">
    <citation type="submission" date="2022-07" db="EMBL/GenBank/DDBJ databases">
        <title>Fungi with potential for degradation of polypropylene.</title>
        <authorList>
            <person name="Gostincar C."/>
        </authorList>
    </citation>
    <scope>NUCLEOTIDE SEQUENCE</scope>
    <source>
        <strain evidence="3">EXF-13308</strain>
    </source>
</reference>
<sequence>MGFEWDTESIPAYKLGLHILQIVFSVVIWCLEIVVFRADDSKVNGDNGWTFAVCFLSVPAWIYLIMAPRWPRTRKLAEPHAMVTVDALFCVIWLSAFATQAAYNSHDYCGDACGSSKAIVGLGVFVCDRLFFAGTTFLSVATLRYYDFNGHLPGYENLRSKNQNIDPDKAAFSTAPHDEEAYAPVGMGDHDDNEPEFNAGPYGGSSHVPHDPHDPDAYNMSSLGGRPSNNSVGNPFTDSDTAYHGGSDYQPPSQLSGGRIYAPPSAQDDYDEDRPAQFPPGDYNRIH</sequence>
<evidence type="ECO:0000256" key="2">
    <source>
        <dbReference type="SAM" id="Phobius"/>
    </source>
</evidence>
<accession>A0AA38VF75</accession>
<evidence type="ECO:0000256" key="1">
    <source>
        <dbReference type="SAM" id="MobiDB-lite"/>
    </source>
</evidence>
<keyword evidence="4" id="KW-1185">Reference proteome</keyword>
<feature type="transmembrane region" description="Helical" evidence="2">
    <location>
        <begin position="12"/>
        <end position="36"/>
    </location>
</feature>
<evidence type="ECO:0000313" key="4">
    <source>
        <dbReference type="Proteomes" id="UP001174694"/>
    </source>
</evidence>
<dbReference type="PANTHER" id="PTHR37451">
    <property type="entry name" value="MARVEL DOMAIN"/>
    <property type="match status" value="1"/>
</dbReference>
<dbReference type="Proteomes" id="UP001174694">
    <property type="component" value="Unassembled WGS sequence"/>
</dbReference>
<comment type="caution">
    <text evidence="3">The sequence shown here is derived from an EMBL/GenBank/DDBJ whole genome shotgun (WGS) entry which is preliminary data.</text>
</comment>
<evidence type="ECO:0000313" key="3">
    <source>
        <dbReference type="EMBL" id="KAJ9148384.1"/>
    </source>
</evidence>
<gene>
    <name evidence="3" type="ORF">NKR23_g5182</name>
</gene>
<feature type="transmembrane region" description="Helical" evidence="2">
    <location>
        <begin position="118"/>
        <end position="143"/>
    </location>
</feature>
<feature type="transmembrane region" description="Helical" evidence="2">
    <location>
        <begin position="48"/>
        <end position="67"/>
    </location>
</feature>
<dbReference type="EMBL" id="JANBVO010000013">
    <property type="protein sequence ID" value="KAJ9148384.1"/>
    <property type="molecule type" value="Genomic_DNA"/>
</dbReference>
<keyword evidence="2" id="KW-1133">Transmembrane helix</keyword>
<feature type="compositionally biased region" description="Polar residues" evidence="1">
    <location>
        <begin position="219"/>
        <end position="240"/>
    </location>
</feature>
<keyword evidence="2" id="KW-0812">Transmembrane</keyword>
<keyword evidence="2" id="KW-0472">Membrane</keyword>
<proteinExistence type="predicted"/>
<dbReference type="AlphaFoldDB" id="A0AA38VF75"/>